<dbReference type="InterPro" id="IPR007527">
    <property type="entry name" value="Znf_SWIM"/>
</dbReference>
<dbReference type="GO" id="GO:0008270">
    <property type="term" value="F:zinc ion binding"/>
    <property type="evidence" value="ECO:0007669"/>
    <property type="project" value="UniProtKB-UniRule"/>
</dbReference>
<evidence type="ECO:0000256" key="7">
    <source>
        <dbReference type="SAM" id="MobiDB-lite"/>
    </source>
</evidence>
<dbReference type="AlphaFoldDB" id="A0A803L951"/>
<dbReference type="Pfam" id="PF04434">
    <property type="entry name" value="SWIM"/>
    <property type="match status" value="1"/>
</dbReference>
<comment type="subcellular location">
    <subcellularLocation>
        <location evidence="6">Nucleus</location>
    </subcellularLocation>
</comment>
<feature type="region of interest" description="Disordered" evidence="7">
    <location>
        <begin position="398"/>
        <end position="421"/>
    </location>
</feature>
<evidence type="ECO:0000256" key="6">
    <source>
        <dbReference type="RuleBase" id="RU367018"/>
    </source>
</evidence>
<proteinExistence type="inferred from homology"/>
<dbReference type="InterPro" id="IPR006564">
    <property type="entry name" value="Znf_PMZ"/>
</dbReference>
<keyword evidence="3 5" id="KW-0863">Zinc-finger</keyword>
<feature type="compositionally biased region" description="Basic and acidic residues" evidence="7">
    <location>
        <begin position="404"/>
        <end position="415"/>
    </location>
</feature>
<comment type="similarity">
    <text evidence="1 6">Belongs to the FHY3/FAR1 family.</text>
</comment>
<reference evidence="9" key="1">
    <citation type="journal article" date="2017" name="Nature">
        <title>The genome of Chenopodium quinoa.</title>
        <authorList>
            <person name="Jarvis D.E."/>
            <person name="Ho Y.S."/>
            <person name="Lightfoot D.J."/>
            <person name="Schmoeckel S.M."/>
            <person name="Li B."/>
            <person name="Borm T.J.A."/>
            <person name="Ohyanagi H."/>
            <person name="Mineta K."/>
            <person name="Michell C.T."/>
            <person name="Saber N."/>
            <person name="Kharbatia N.M."/>
            <person name="Rupper R.R."/>
            <person name="Sharp A.R."/>
            <person name="Dally N."/>
            <person name="Boughton B.A."/>
            <person name="Woo Y.H."/>
            <person name="Gao G."/>
            <person name="Schijlen E.G.W.M."/>
            <person name="Guo X."/>
            <person name="Momin A.A."/>
            <person name="Negrao S."/>
            <person name="Al-Babili S."/>
            <person name="Gehring C."/>
            <person name="Roessner U."/>
            <person name="Jung C."/>
            <person name="Murphy K."/>
            <person name="Arold S.T."/>
            <person name="Gojobori T."/>
            <person name="van der Linden C.G."/>
            <person name="van Loo E.N."/>
            <person name="Jellen E.N."/>
            <person name="Maughan P.J."/>
            <person name="Tester M."/>
        </authorList>
    </citation>
    <scope>NUCLEOTIDE SEQUENCE [LARGE SCALE GENOMIC DNA]</scope>
    <source>
        <strain evidence="9">cv. PI 614886</strain>
    </source>
</reference>
<dbReference type="GO" id="GO:0005634">
    <property type="term" value="C:nucleus"/>
    <property type="evidence" value="ECO:0007669"/>
    <property type="project" value="UniProtKB-SubCell"/>
</dbReference>
<dbReference type="Pfam" id="PF13966">
    <property type="entry name" value="zf-RVT"/>
    <property type="match status" value="1"/>
</dbReference>
<evidence type="ECO:0000256" key="5">
    <source>
        <dbReference type="PROSITE-ProRule" id="PRU00325"/>
    </source>
</evidence>
<feature type="domain" description="SWIM-type" evidence="8">
    <location>
        <begin position="342"/>
        <end position="378"/>
    </location>
</feature>
<keyword evidence="6" id="KW-0539">Nucleus</keyword>
<evidence type="ECO:0000256" key="2">
    <source>
        <dbReference type="ARBA" id="ARBA00022723"/>
    </source>
</evidence>
<evidence type="ECO:0000313" key="10">
    <source>
        <dbReference type="Proteomes" id="UP000596660"/>
    </source>
</evidence>
<keyword evidence="10" id="KW-1185">Reference proteome</keyword>
<dbReference type="SMART" id="SM00575">
    <property type="entry name" value="ZnF_PMZ"/>
    <property type="match status" value="1"/>
</dbReference>
<evidence type="ECO:0000256" key="1">
    <source>
        <dbReference type="ARBA" id="ARBA00005889"/>
    </source>
</evidence>
<accession>A0A803L951</accession>
<dbReference type="Gramene" id="AUR62008390-RA">
    <property type="protein sequence ID" value="AUR62008390-RA:cds"/>
    <property type="gene ID" value="AUR62008390"/>
</dbReference>
<evidence type="ECO:0000256" key="3">
    <source>
        <dbReference type="ARBA" id="ARBA00022771"/>
    </source>
</evidence>
<keyword evidence="4 6" id="KW-0862">Zinc</keyword>
<dbReference type="InterPro" id="IPR031052">
    <property type="entry name" value="FHY3/FAR1"/>
</dbReference>
<organism evidence="9 10">
    <name type="scientific">Chenopodium quinoa</name>
    <name type="common">Quinoa</name>
    <dbReference type="NCBI Taxonomy" id="63459"/>
    <lineage>
        <taxon>Eukaryota</taxon>
        <taxon>Viridiplantae</taxon>
        <taxon>Streptophyta</taxon>
        <taxon>Embryophyta</taxon>
        <taxon>Tracheophyta</taxon>
        <taxon>Spermatophyta</taxon>
        <taxon>Magnoliopsida</taxon>
        <taxon>eudicotyledons</taxon>
        <taxon>Gunneridae</taxon>
        <taxon>Pentapetalae</taxon>
        <taxon>Caryophyllales</taxon>
        <taxon>Chenopodiaceae</taxon>
        <taxon>Chenopodioideae</taxon>
        <taxon>Atripliceae</taxon>
        <taxon>Chenopodium</taxon>
    </lineage>
</organism>
<protein>
    <recommendedName>
        <fullName evidence="6">Protein FAR1-RELATED SEQUENCE</fullName>
    </recommendedName>
</protein>
<dbReference type="InterPro" id="IPR026960">
    <property type="entry name" value="RVT-Znf"/>
</dbReference>
<dbReference type="Proteomes" id="UP000596660">
    <property type="component" value="Unplaced"/>
</dbReference>
<evidence type="ECO:0000259" key="8">
    <source>
        <dbReference type="PROSITE" id="PS50966"/>
    </source>
</evidence>
<dbReference type="PANTHER" id="PTHR31669:SF283">
    <property type="entry name" value="PROTEIN FAR1-RELATED SEQUENCE"/>
    <property type="match status" value="1"/>
</dbReference>
<keyword evidence="2 6" id="KW-0479">Metal-binding</keyword>
<name>A0A803L951_CHEQI</name>
<dbReference type="EnsemblPlants" id="AUR62008390-RA">
    <property type="protein sequence ID" value="AUR62008390-RA:cds"/>
    <property type="gene ID" value="AUR62008390"/>
</dbReference>
<evidence type="ECO:0000256" key="4">
    <source>
        <dbReference type="ARBA" id="ARBA00022833"/>
    </source>
</evidence>
<reference evidence="9" key="2">
    <citation type="submission" date="2021-03" db="UniProtKB">
        <authorList>
            <consortium name="EnsemblPlants"/>
        </authorList>
    </citation>
    <scope>IDENTIFICATION</scope>
</reference>
<evidence type="ECO:0000313" key="9">
    <source>
        <dbReference type="EnsemblPlants" id="AUR62008390-RA:cds"/>
    </source>
</evidence>
<comment type="function">
    <text evidence="6">Putative transcription activator involved in regulating light control of development.</text>
</comment>
<sequence>MAGPLRAAAISNIPDQIDGAIVEELWDEENPSMGALMYWGGSNHGKFSIKSAMEIIRKDDNLANDNTWNLIWKLKARQLAMVFIWLVMHDRIMTNANRFKRSITNDPWFKTCSTHEETTLHAVRDCAIMDCGFESGEMGEPVGIAYSVGGGQVISSGGEPNGLPSLNCMSLKIPNSAERLASLSPIKTVETVETIVSTNQSPLKALVYESFTVAEFERRWINFIKHFELEDNDWKTKLYEFPDKYTRVMGRRVKAETDADARCGKYLRRLVSGFFVEQFFRDIYTDTKFQEIQIECCRLMHCSGREERVLEGNMFQYLLEDRVWIIPEGKSEEEITDRRRFYCVLYNTVTKDVSCDCCKFETFGILCRHIIRVYDQNRVFEIPSKYVLDQNRPGPATDPTVWLRNRDSDSEGRPEDESDDDYDYIGAWLVNSGLDDDPSIHDEGWC</sequence>
<dbReference type="PROSITE" id="PS50966">
    <property type="entry name" value="ZF_SWIM"/>
    <property type="match status" value="1"/>
</dbReference>
<dbReference type="PANTHER" id="PTHR31669">
    <property type="entry name" value="PROTEIN FAR1-RELATED SEQUENCE 10-RELATED"/>
    <property type="match status" value="1"/>
</dbReference>
<dbReference type="GO" id="GO:0006355">
    <property type="term" value="P:regulation of DNA-templated transcription"/>
    <property type="evidence" value="ECO:0007669"/>
    <property type="project" value="UniProtKB-UniRule"/>
</dbReference>